<dbReference type="KEGG" id="nwi:Nwi_1033"/>
<evidence type="ECO:0000313" key="1">
    <source>
        <dbReference type="EMBL" id="ABA04295.1"/>
    </source>
</evidence>
<accession>Q3STU6</accession>
<gene>
    <name evidence="1" type="ordered locus">Nwi_1033</name>
</gene>
<reference evidence="1 2" key="1">
    <citation type="journal article" date="2006" name="Appl. Environ. Microbiol.">
        <title>Genome sequence of the chemolithoautotrophic nitrite-oxidizing bacterium Nitrobacter winogradskyi Nb-255.</title>
        <authorList>
            <person name="Starkenburg S.R."/>
            <person name="Chain P.S."/>
            <person name="Sayavedra-Soto L.A."/>
            <person name="Hauser L."/>
            <person name="Land M.L."/>
            <person name="Larimer F.W."/>
            <person name="Malfatti S.A."/>
            <person name="Klotz M.G."/>
            <person name="Bottomley P.J."/>
            <person name="Arp D.J."/>
            <person name="Hickey W.J."/>
        </authorList>
    </citation>
    <scope>NUCLEOTIDE SEQUENCE [LARGE SCALE GENOMIC DNA]</scope>
    <source>
        <strain evidence="2">ATCC 25391 / DSM 10237 / CIP 104748 / NCIMB 11846 / Nb-255</strain>
    </source>
</reference>
<dbReference type="HOGENOM" id="CLU_2356885_0_0_5"/>
<name>Q3STU6_NITWN</name>
<keyword evidence="2" id="KW-1185">Reference proteome</keyword>
<evidence type="ECO:0000313" key="2">
    <source>
        <dbReference type="Proteomes" id="UP000002531"/>
    </source>
</evidence>
<sequence>MHALTADDSLRGFLPRLPKSMRLTAGDHLIMMACRRHAHLFDHEIRKEGLDDFSAGWASSFRRTECDELIPAFKALPKLLHLMRIETLIPLKIDQS</sequence>
<organism evidence="1 2">
    <name type="scientific">Nitrobacter winogradskyi (strain ATCC 25391 / DSM 10237 / CIP 104748 / NCIMB 11846 / Nb-255)</name>
    <dbReference type="NCBI Taxonomy" id="323098"/>
    <lineage>
        <taxon>Bacteria</taxon>
        <taxon>Pseudomonadati</taxon>
        <taxon>Pseudomonadota</taxon>
        <taxon>Alphaproteobacteria</taxon>
        <taxon>Hyphomicrobiales</taxon>
        <taxon>Nitrobacteraceae</taxon>
        <taxon>Nitrobacter</taxon>
    </lineage>
</organism>
<dbReference type="EMBL" id="CP000115">
    <property type="protein sequence ID" value="ABA04295.1"/>
    <property type="molecule type" value="Genomic_DNA"/>
</dbReference>
<dbReference type="Proteomes" id="UP000002531">
    <property type="component" value="Chromosome"/>
</dbReference>
<dbReference type="STRING" id="323098.Nwi_1033"/>
<proteinExistence type="predicted"/>
<dbReference type="AlphaFoldDB" id="Q3STU6"/>
<protein>
    <submittedName>
        <fullName evidence="1">Uncharacterized protein</fullName>
    </submittedName>
</protein>